<proteinExistence type="predicted"/>
<dbReference type="Proteomes" id="UP000554482">
    <property type="component" value="Unassembled WGS sequence"/>
</dbReference>
<reference evidence="1 2" key="1">
    <citation type="submission" date="2020-06" db="EMBL/GenBank/DDBJ databases">
        <title>Transcriptomic and genomic resources for Thalictrum thalictroides and T. hernandezii: Facilitating candidate gene discovery in an emerging model plant lineage.</title>
        <authorList>
            <person name="Arias T."/>
            <person name="Riano-Pachon D.M."/>
            <person name="Di Stilio V.S."/>
        </authorList>
    </citation>
    <scope>NUCLEOTIDE SEQUENCE [LARGE SCALE GENOMIC DNA]</scope>
    <source>
        <strain evidence="2">cv. WT478/WT964</strain>
        <tissue evidence="1">Leaves</tissue>
    </source>
</reference>
<keyword evidence="2" id="KW-1185">Reference proteome</keyword>
<accession>A0A7J6UYW7</accession>
<evidence type="ECO:0000313" key="1">
    <source>
        <dbReference type="EMBL" id="KAF5177866.1"/>
    </source>
</evidence>
<gene>
    <name evidence="1" type="ORF">FRX31_032548</name>
</gene>
<dbReference type="EMBL" id="JABWDY010040810">
    <property type="protein sequence ID" value="KAF5177866.1"/>
    <property type="molecule type" value="Genomic_DNA"/>
</dbReference>
<sequence length="77" mass="8886">AHLQQQISPHFTIRQRNTILPARFSKSAFSQVMGCSLRVLPCCYLGLLLGVTFTEKTLWTKLFQNKIAGWRKNYLSK</sequence>
<organism evidence="1 2">
    <name type="scientific">Thalictrum thalictroides</name>
    <name type="common">Rue-anemone</name>
    <name type="synonym">Anemone thalictroides</name>
    <dbReference type="NCBI Taxonomy" id="46969"/>
    <lineage>
        <taxon>Eukaryota</taxon>
        <taxon>Viridiplantae</taxon>
        <taxon>Streptophyta</taxon>
        <taxon>Embryophyta</taxon>
        <taxon>Tracheophyta</taxon>
        <taxon>Spermatophyta</taxon>
        <taxon>Magnoliopsida</taxon>
        <taxon>Ranunculales</taxon>
        <taxon>Ranunculaceae</taxon>
        <taxon>Thalictroideae</taxon>
        <taxon>Thalictrum</taxon>
    </lineage>
</organism>
<evidence type="ECO:0000313" key="2">
    <source>
        <dbReference type="Proteomes" id="UP000554482"/>
    </source>
</evidence>
<name>A0A7J6UYW7_THATH</name>
<feature type="non-terminal residue" evidence="1">
    <location>
        <position position="1"/>
    </location>
</feature>
<dbReference type="AlphaFoldDB" id="A0A7J6UYW7"/>
<protein>
    <submittedName>
        <fullName evidence="1">Uncharacterized protein</fullName>
    </submittedName>
</protein>
<comment type="caution">
    <text evidence="1">The sequence shown here is derived from an EMBL/GenBank/DDBJ whole genome shotgun (WGS) entry which is preliminary data.</text>
</comment>